<gene>
    <name evidence="1" type="ORF">Raf01_71870</name>
</gene>
<dbReference type="RefSeq" id="WP_203922489.1">
    <property type="nucleotide sequence ID" value="NZ_BONZ01000075.1"/>
</dbReference>
<evidence type="ECO:0000313" key="2">
    <source>
        <dbReference type="Proteomes" id="UP000642748"/>
    </source>
</evidence>
<evidence type="ECO:0000313" key="1">
    <source>
        <dbReference type="EMBL" id="GIH19015.1"/>
    </source>
</evidence>
<dbReference type="Proteomes" id="UP000642748">
    <property type="component" value="Unassembled WGS sequence"/>
</dbReference>
<dbReference type="EMBL" id="BONZ01000075">
    <property type="protein sequence ID" value="GIH19015.1"/>
    <property type="molecule type" value="Genomic_DNA"/>
</dbReference>
<organism evidence="1 2">
    <name type="scientific">Rugosimonospora africana</name>
    <dbReference type="NCBI Taxonomy" id="556532"/>
    <lineage>
        <taxon>Bacteria</taxon>
        <taxon>Bacillati</taxon>
        <taxon>Actinomycetota</taxon>
        <taxon>Actinomycetes</taxon>
        <taxon>Micromonosporales</taxon>
        <taxon>Micromonosporaceae</taxon>
        <taxon>Rugosimonospora</taxon>
    </lineage>
</organism>
<sequence length="119" mass="13139">MAEIDGLTYAECLVLDPLDQNSARPLWEISEDFRGFLAGEPPTKDQLAELLGPALVSLVGYGLVEVRCFANWPSPWEEGVLVGSGRLAAESRRPEIWSRSTTRVEVLAVNITKAGIRWL</sequence>
<reference evidence="1" key="1">
    <citation type="submission" date="2021-01" db="EMBL/GenBank/DDBJ databases">
        <title>Whole genome shotgun sequence of Rugosimonospora africana NBRC 104875.</title>
        <authorList>
            <person name="Komaki H."/>
            <person name="Tamura T."/>
        </authorList>
    </citation>
    <scope>NUCLEOTIDE SEQUENCE</scope>
    <source>
        <strain evidence="1">NBRC 104875</strain>
    </source>
</reference>
<comment type="caution">
    <text evidence="1">The sequence shown here is derived from an EMBL/GenBank/DDBJ whole genome shotgun (WGS) entry which is preliminary data.</text>
</comment>
<name>A0A8J3VU90_9ACTN</name>
<keyword evidence="2" id="KW-1185">Reference proteome</keyword>
<dbReference type="AlphaFoldDB" id="A0A8J3VU90"/>
<accession>A0A8J3VU90</accession>
<protein>
    <submittedName>
        <fullName evidence="1">Uncharacterized protein</fullName>
    </submittedName>
</protein>
<proteinExistence type="predicted"/>